<dbReference type="SUPFAM" id="SSF53098">
    <property type="entry name" value="Ribonuclease H-like"/>
    <property type="match status" value="1"/>
</dbReference>
<sequence>MASGFKYLEDRLTGKCSAPLNCAPELEFFDLVRAFNPTFACEKRINAEWVRKLFQISPLACADDLLEPMCAELPRYLAEAKDVRIDRKSVDDFTKAVLEFWRFRVRILPSWARAARIVFALSCNSASCERVFSLMESMFPFTSQQTCVLSDDIGGAVMLKYNKRGLG</sequence>
<evidence type="ECO:0000313" key="2">
    <source>
        <dbReference type="EMBL" id="CAD8278089.1"/>
    </source>
</evidence>
<dbReference type="GO" id="GO:0046983">
    <property type="term" value="F:protein dimerization activity"/>
    <property type="evidence" value="ECO:0007669"/>
    <property type="project" value="InterPro"/>
</dbReference>
<dbReference type="InterPro" id="IPR012337">
    <property type="entry name" value="RNaseH-like_sf"/>
</dbReference>
<gene>
    <name evidence="2" type="ORF">PLUT1463_LOCUS12406</name>
</gene>
<dbReference type="AlphaFoldDB" id="A0A7R9YPF6"/>
<protein>
    <recommendedName>
        <fullName evidence="1">HAT C-terminal dimerisation domain-containing protein</fullName>
    </recommendedName>
</protein>
<feature type="domain" description="HAT C-terminal dimerisation" evidence="1">
    <location>
        <begin position="72"/>
        <end position="145"/>
    </location>
</feature>
<reference evidence="2" key="1">
    <citation type="submission" date="2021-01" db="EMBL/GenBank/DDBJ databases">
        <authorList>
            <person name="Corre E."/>
            <person name="Pelletier E."/>
            <person name="Niang G."/>
            <person name="Scheremetjew M."/>
            <person name="Finn R."/>
            <person name="Kale V."/>
            <person name="Holt S."/>
            <person name="Cochrane G."/>
            <person name="Meng A."/>
            <person name="Brown T."/>
            <person name="Cohen L."/>
        </authorList>
    </citation>
    <scope>NUCLEOTIDE SEQUENCE</scope>
    <source>
        <strain evidence="2">RCC1537</strain>
    </source>
</reference>
<evidence type="ECO:0000259" key="1">
    <source>
        <dbReference type="Pfam" id="PF05699"/>
    </source>
</evidence>
<proteinExistence type="predicted"/>
<dbReference type="EMBL" id="HBEB01019196">
    <property type="protein sequence ID" value="CAD8278089.1"/>
    <property type="molecule type" value="Transcribed_RNA"/>
</dbReference>
<name>A0A7R9YPF6_DIALT</name>
<dbReference type="Pfam" id="PF05699">
    <property type="entry name" value="Dimer_Tnp_hAT"/>
    <property type="match status" value="1"/>
</dbReference>
<dbReference type="InterPro" id="IPR008906">
    <property type="entry name" value="HATC_C_dom"/>
</dbReference>
<accession>A0A7R9YPF6</accession>
<organism evidence="2">
    <name type="scientific">Diacronema lutheri</name>
    <name type="common">Unicellular marine alga</name>
    <name type="synonym">Monochrysis lutheri</name>
    <dbReference type="NCBI Taxonomy" id="2081491"/>
    <lineage>
        <taxon>Eukaryota</taxon>
        <taxon>Haptista</taxon>
        <taxon>Haptophyta</taxon>
        <taxon>Pavlovophyceae</taxon>
        <taxon>Pavlovales</taxon>
        <taxon>Pavlovaceae</taxon>
        <taxon>Diacronema</taxon>
    </lineage>
</organism>